<gene>
    <name evidence="1" type="ORF">BHE75_01919</name>
</gene>
<evidence type="ECO:0000313" key="1">
    <source>
        <dbReference type="EMBL" id="OHT19926.1"/>
    </source>
</evidence>
<dbReference type="AlphaFoldDB" id="A0A1S1HEJ7"/>
<protein>
    <submittedName>
        <fullName evidence="1">Uncharacterized protein</fullName>
    </submittedName>
</protein>
<name>A0A1S1HEJ7_9SPHN</name>
<organism evidence="1 2">
    <name type="scientific">Edaphosphingomonas haloaromaticamans</name>
    <dbReference type="NCBI Taxonomy" id="653954"/>
    <lineage>
        <taxon>Bacteria</taxon>
        <taxon>Pseudomonadati</taxon>
        <taxon>Pseudomonadota</taxon>
        <taxon>Alphaproteobacteria</taxon>
        <taxon>Sphingomonadales</taxon>
        <taxon>Rhizorhabdaceae</taxon>
        <taxon>Edaphosphingomonas</taxon>
    </lineage>
</organism>
<reference evidence="1 2" key="1">
    <citation type="submission" date="2016-09" db="EMBL/GenBank/DDBJ databases">
        <title>Metabolic pathway, cell adaptation mechanisms and a novel monoxygenase revealed through proteogenomic-transcription analysis of a Sphingomonas haloaromaticamans strain degrading the fungicide ortho-phenylphenol.</title>
        <authorList>
            <person name="Perruchon C."/>
            <person name="Papadopoulou E.S."/>
            <person name="Rousidou C."/>
            <person name="Vasileiadis S."/>
            <person name="Tanou G."/>
            <person name="Amoutzias G."/>
            <person name="Molassiotis A."/>
            <person name="Karpouzas D.G."/>
        </authorList>
    </citation>
    <scope>NUCLEOTIDE SEQUENCE [LARGE SCALE GENOMIC DNA]</scope>
    <source>
        <strain evidence="1 2">P3</strain>
    </source>
</reference>
<proteinExistence type="predicted"/>
<keyword evidence="2" id="KW-1185">Reference proteome</keyword>
<evidence type="ECO:0000313" key="2">
    <source>
        <dbReference type="Proteomes" id="UP000179467"/>
    </source>
</evidence>
<comment type="caution">
    <text evidence="1">The sequence shown here is derived from an EMBL/GenBank/DDBJ whole genome shotgun (WGS) entry which is preliminary data.</text>
</comment>
<sequence length="51" mass="5960">MSDVRVTSTSWNERRHEFLQADGYWKMCAGPGFCRECNREAIRNQAANRPI</sequence>
<dbReference type="Proteomes" id="UP000179467">
    <property type="component" value="Unassembled WGS sequence"/>
</dbReference>
<accession>A0A1S1HEJ7</accession>
<dbReference type="EMBL" id="MIPT01000001">
    <property type="protein sequence ID" value="OHT19926.1"/>
    <property type="molecule type" value="Genomic_DNA"/>
</dbReference>